<keyword evidence="4" id="KW-1185">Reference proteome</keyword>
<dbReference type="EMBL" id="JABFDB010000001">
    <property type="protein sequence ID" value="NYZ18880.1"/>
    <property type="molecule type" value="Genomic_DNA"/>
</dbReference>
<keyword evidence="1" id="KW-0175">Coiled coil</keyword>
<evidence type="ECO:0000256" key="2">
    <source>
        <dbReference type="SAM" id="MobiDB-lite"/>
    </source>
</evidence>
<dbReference type="RefSeq" id="WP_180280581.1">
    <property type="nucleotide sequence ID" value="NZ_JABFDB010000001.1"/>
</dbReference>
<comment type="caution">
    <text evidence="3">The sequence shown here is derived from an EMBL/GenBank/DDBJ whole genome shotgun (WGS) entry which is preliminary data.</text>
</comment>
<feature type="coiled-coil region" evidence="1">
    <location>
        <begin position="27"/>
        <end position="89"/>
    </location>
</feature>
<evidence type="ECO:0000313" key="3">
    <source>
        <dbReference type="EMBL" id="NYZ18880.1"/>
    </source>
</evidence>
<evidence type="ECO:0000313" key="4">
    <source>
        <dbReference type="Proteomes" id="UP000584642"/>
    </source>
</evidence>
<dbReference type="Proteomes" id="UP000584642">
    <property type="component" value="Unassembled WGS sequence"/>
</dbReference>
<proteinExistence type="predicted"/>
<evidence type="ECO:0008006" key="5">
    <source>
        <dbReference type="Google" id="ProtNLM"/>
    </source>
</evidence>
<evidence type="ECO:0000256" key="1">
    <source>
        <dbReference type="SAM" id="Coils"/>
    </source>
</evidence>
<feature type="region of interest" description="Disordered" evidence="2">
    <location>
        <begin position="181"/>
        <end position="204"/>
    </location>
</feature>
<accession>A0ABX2T4W4</accession>
<sequence length="204" mass="22894">MIGMMLYISMALMVLAVVSNRYWHRQLLKTRDDVAKLRVRVENMQKDVASVASAYATLAHDTADTERRATRAEQEAAAALQELEAKKQAGTDRYYIFDRLEPRPGRFWEAAVRHVPDAVIDRSAPVSWSTPRRYILIADTEKEARRRVAARMPRSQGFDLIHVVPCRIGNLQVSRVSELSTFRKPGSGGDDEGGGRRAAGAQRA</sequence>
<name>A0ABX2T4W4_9PROT</name>
<organism evidence="3 4">
    <name type="scientific">Azospirillum oleiclasticum</name>
    <dbReference type="NCBI Taxonomy" id="2735135"/>
    <lineage>
        <taxon>Bacteria</taxon>
        <taxon>Pseudomonadati</taxon>
        <taxon>Pseudomonadota</taxon>
        <taxon>Alphaproteobacteria</taxon>
        <taxon>Rhodospirillales</taxon>
        <taxon>Azospirillaceae</taxon>
        <taxon>Azospirillum</taxon>
    </lineage>
</organism>
<reference evidence="3 4" key="1">
    <citation type="submission" date="2020-05" db="EMBL/GenBank/DDBJ databases">
        <title>Azospirillum oleiclasticum sp. nov, a nitrogen-fixing and heavy crude oil-emulsifying bacterium isolated from the crude oil of Yumen Oilfield.</title>
        <authorList>
            <person name="Wu D."/>
            <person name="Cai M."/>
            <person name="Zhang X."/>
        </authorList>
    </citation>
    <scope>NUCLEOTIDE SEQUENCE [LARGE SCALE GENOMIC DNA]</scope>
    <source>
        <strain evidence="3 4">ROY-1-1-2</strain>
    </source>
</reference>
<protein>
    <recommendedName>
        <fullName evidence="5">SPOR domain-containing protein</fullName>
    </recommendedName>
</protein>
<gene>
    <name evidence="3" type="ORF">HND93_04085</name>
</gene>